<feature type="compositionally biased region" description="Polar residues" evidence="1">
    <location>
        <begin position="46"/>
        <end position="78"/>
    </location>
</feature>
<comment type="caution">
    <text evidence="2">The sequence shown here is derived from an EMBL/GenBank/DDBJ whole genome shotgun (WGS) entry which is preliminary data.</text>
</comment>
<evidence type="ECO:0000313" key="2">
    <source>
        <dbReference type="EMBL" id="KAK0714167.1"/>
    </source>
</evidence>
<organism evidence="2 3">
    <name type="scientific">Lasiosphaeria miniovina</name>
    <dbReference type="NCBI Taxonomy" id="1954250"/>
    <lineage>
        <taxon>Eukaryota</taxon>
        <taxon>Fungi</taxon>
        <taxon>Dikarya</taxon>
        <taxon>Ascomycota</taxon>
        <taxon>Pezizomycotina</taxon>
        <taxon>Sordariomycetes</taxon>
        <taxon>Sordariomycetidae</taxon>
        <taxon>Sordariales</taxon>
        <taxon>Lasiosphaeriaceae</taxon>
        <taxon>Lasiosphaeria</taxon>
    </lineage>
</organism>
<evidence type="ECO:0000313" key="3">
    <source>
        <dbReference type="Proteomes" id="UP001172101"/>
    </source>
</evidence>
<evidence type="ECO:0000256" key="1">
    <source>
        <dbReference type="SAM" id="MobiDB-lite"/>
    </source>
</evidence>
<protein>
    <submittedName>
        <fullName evidence="2">Uncharacterized protein</fullName>
    </submittedName>
</protein>
<dbReference type="EMBL" id="JAUIRO010000005">
    <property type="protein sequence ID" value="KAK0714167.1"/>
    <property type="molecule type" value="Genomic_DNA"/>
</dbReference>
<name>A0AA40AE57_9PEZI</name>
<sequence length="137" mass="13874">MSACWVVERIVVPVDADRYGVVFGGVSSGDRGGVVREAQAAGESVGPSSLNAGESAGQSSLSAGESAGHSSLNAGDSAGQSSLNAGTAVGTVADGSEIIASVEDCIMVERAPAFRVVGKIRGLWQLMDLPLQEYIFS</sequence>
<dbReference type="GeneID" id="85325707"/>
<dbReference type="RefSeq" id="XP_060295489.1">
    <property type="nucleotide sequence ID" value="XM_060442437.1"/>
</dbReference>
<dbReference type="AlphaFoldDB" id="A0AA40AE57"/>
<reference evidence="2" key="1">
    <citation type="submission" date="2023-06" db="EMBL/GenBank/DDBJ databases">
        <title>Genome-scale phylogeny and comparative genomics of the fungal order Sordariales.</title>
        <authorList>
            <consortium name="Lawrence Berkeley National Laboratory"/>
            <person name="Hensen N."/>
            <person name="Bonometti L."/>
            <person name="Westerberg I."/>
            <person name="Brannstrom I.O."/>
            <person name="Guillou S."/>
            <person name="Cros-Aarteil S."/>
            <person name="Calhoun S."/>
            <person name="Haridas S."/>
            <person name="Kuo A."/>
            <person name="Mondo S."/>
            <person name="Pangilinan J."/>
            <person name="Riley R."/>
            <person name="LaButti K."/>
            <person name="Andreopoulos B."/>
            <person name="Lipzen A."/>
            <person name="Chen C."/>
            <person name="Yanf M."/>
            <person name="Daum C."/>
            <person name="Ng V."/>
            <person name="Clum A."/>
            <person name="Steindorff A."/>
            <person name="Ohm R."/>
            <person name="Martin F."/>
            <person name="Silar P."/>
            <person name="Natvig D."/>
            <person name="Lalanne C."/>
            <person name="Gautier V."/>
            <person name="Ament-velasquez S.L."/>
            <person name="Kruys A."/>
            <person name="Hutchinson M.I."/>
            <person name="Powell A.J."/>
            <person name="Barry K."/>
            <person name="Miller A.N."/>
            <person name="Grigoriev I.V."/>
            <person name="Debuchy R."/>
            <person name="Gladieux P."/>
            <person name="Thoren M.H."/>
            <person name="Johannesson H."/>
        </authorList>
    </citation>
    <scope>NUCLEOTIDE SEQUENCE</scope>
    <source>
        <strain evidence="2">SMH2392-1A</strain>
    </source>
</reference>
<dbReference type="Proteomes" id="UP001172101">
    <property type="component" value="Unassembled WGS sequence"/>
</dbReference>
<feature type="region of interest" description="Disordered" evidence="1">
    <location>
        <begin position="38"/>
        <end position="78"/>
    </location>
</feature>
<gene>
    <name evidence="2" type="ORF">B0T26DRAFT_719721</name>
</gene>
<proteinExistence type="predicted"/>
<keyword evidence="3" id="KW-1185">Reference proteome</keyword>
<accession>A0AA40AE57</accession>